<evidence type="ECO:0000313" key="2">
    <source>
        <dbReference type="EMBL" id="AET67190.1"/>
    </source>
</evidence>
<reference evidence="2 3" key="2">
    <citation type="journal article" date="2012" name="J. Bacteriol.">
        <title>Complete genome sequences of Desulfosporosinus orientis DSM765T, Desulfosporosinus youngiae DSM17734T, Desulfosporosinus meridiei DSM13257T, and Desulfosporosinus acidiphilus DSM22704T.</title>
        <authorList>
            <person name="Pester M."/>
            <person name="Brambilla E."/>
            <person name="Alazard D."/>
            <person name="Rattei T."/>
            <person name="Weinmaier T."/>
            <person name="Han J."/>
            <person name="Lucas S."/>
            <person name="Lapidus A."/>
            <person name="Cheng J.F."/>
            <person name="Goodwin L."/>
            <person name="Pitluck S."/>
            <person name="Peters L."/>
            <person name="Ovchinnikova G."/>
            <person name="Teshima H."/>
            <person name="Detter J.C."/>
            <person name="Han C.S."/>
            <person name="Tapia R."/>
            <person name="Land M.L."/>
            <person name="Hauser L."/>
            <person name="Kyrpides N.C."/>
            <person name="Ivanova N.N."/>
            <person name="Pagani I."/>
            <person name="Huntmann M."/>
            <person name="Wei C.L."/>
            <person name="Davenport K.W."/>
            <person name="Daligault H."/>
            <person name="Chain P.S."/>
            <person name="Chen A."/>
            <person name="Mavromatis K."/>
            <person name="Markowitz V."/>
            <person name="Szeto E."/>
            <person name="Mikhailova N."/>
            <person name="Pati A."/>
            <person name="Wagner M."/>
            <person name="Woyke T."/>
            <person name="Ollivier B."/>
            <person name="Klenk H.P."/>
            <person name="Spring S."/>
            <person name="Loy A."/>
        </authorList>
    </citation>
    <scope>NUCLEOTIDE SEQUENCE [LARGE SCALE GENOMIC DNA]</scope>
    <source>
        <strain evidence="3">ATCC 19365 / DSM 765 / NCIMB 8382 / VKM B-1628</strain>
    </source>
</reference>
<proteinExistence type="predicted"/>
<sequence length="1883" mass="209212">MPISAGIPLSKVIPTDIIPLDKLSPSGELLDLLDLILVTRYENEKISGSPPGDRIEVDLSIEKETLWEVPGLGGFSLVFGGAAGNMLTCGIELFAGTTKVKLGGGFRLRFPRDWMRPIVQENGQWLDDPNNPYTEIAVGAAVIIDNQWNVSFEGTNEFTLNPSVIADTGFVLEGTIAVDVSETASLPETMAMGLGESWRGVIFKSLTLHLPKDLNVPVLPNDLRLTNFHIGSGGISGAVSGTWNPQLGPEGNSFIGSNGSSSGIGEIFGIPFALKEIDVELIQNSLVKSRLKGYIIFPFLDQPALVDIGLTAGGDFVIALTADQTELVAMLPPEAKPELNSEGLWVFTKENLLKLTIKGLGFQRSQDKFLVNISGAVKPLIYSDELDWPELDVKSLSIDSEGHVSIDGGWINLPKQKSFSLYGFTASFTKIGFGNEAGGRKWIGFSGGIKLVDGIPLNGSVEGLKISWKPPFNDIGLDIGGIGVGFEIKNVLTFDGQVAFINEPNKKGFKGGVKLVLVPLNGCSLDVQLMAGKNTAEPAYTFFYIAVDVQLPVGIPLANTGLALYGLAGLFGYNVEPTKSLPPHENETWYEWYASAPEGVAQLGGVGGRDKWTDKYDSMAFGAGVTLGTLSDNGYTFAAKTMIVFLIPGPVIIVEGKANFLRERASLTDKAIFKLLAVLDFRVGTLLMNLHVDFLYPEPDGKVLDINGLAEAFFDFHNSRNWHLYIGQREQEKRIRAKILSIFEANSYFMIDNNHLEMGAWIGYDKKWKFGPLRVTLGAWISGSTTVTFKPLQAEGELMLHGQVGLSVFKFTIELEVNAGLEVKTPNPFRVYGVFEVKIKLPWPLESKKAKIELEWKREGEPPIPLALANFGVEHLKVTEKWPVPERQLMKPYPSYDADQDGFMDASPVPEPANALIDSPLVPLDAKPVIIFAKPMEDGAWVGDNPQPAPAAEKIGKYNYRYRLLGVTLYKKPKSGGDWAPDNRTVFGKWQAVQDGDQLVNTKLMMWARTPFDISRELDNNSSWIKCTLENVNGAIMTEARFESINFEDQAADTYLSATFVENDSIFLGVYPVKVLAYLAPKDWGTTRALLLSENSSYVPAQLVSVLFKDYIGETFTNYLKLEDMIFYLASNKQITIDNVEKGGGFPILGGQLQVKIPASVQVEATFYHLLPVTMTAYSGHTIVGSQEIIPPVQGEWGISTFLIKGSEIDEVIFANRENYTAFIMEFSHILPEQQPLSTPSLKVVFPENVNDLHLYLGPDTRLTATVYDDYLQAIASQNVDIPPGTMAGQPVTFSGNIRQVTLAGDGTLAMIKYVTISEKQRAESHKELFQHIAEKTVEHWSEHEANLLEADMYYKLQVETETLRDDKTYKFSEYTYFQTGKPPGVYLPETTSTEEEPEEKHKEDHYPQGGPLQDLSVYIERTIPADGTKAVYCFYDIGLIYNEAYVEQMYLQAGLSLHIQLYDNNDCPVTDLDGAVVEFQNQWGDNPQVSLTREEQQWVLTTNAQGYFNIDYQEKTKSTNLSAKGIALRPETLYKAKLVARVNSKQQYPLYQFSFISSKYADFVHQIHSFQNAVWSYGRLQGVSNNLLSPGEESNLEMLLAGLDSNGAHYQPEIEADRFEKLWQLFKLGRRELPPNLEILALDDNQKSYGFLIESPEPIDWLRTSVTASYKNLNLLVEEVSSPLKIINASIDYQAFFSTDYHQEWVDILLQEDYNISGLVIEHQSVGRTEFENYGALGLEKPLPGGTVIRVHTGGRDQDTAPYPEAEHRYLGLNTWQFLANGEFIRVKDTAGKILHTYFIAMKDYFAAKEAIFVRNSDNTRAFVFFPADGQKAASVSRGNYRLHFKFMRNLGSAAPILKRGGRDTPEEAYIEFSYPALLPNV</sequence>
<evidence type="ECO:0000256" key="1">
    <source>
        <dbReference type="SAM" id="MobiDB-lite"/>
    </source>
</evidence>
<dbReference type="eggNOG" id="COG2885">
    <property type="taxonomic scope" value="Bacteria"/>
</dbReference>
<dbReference type="KEGG" id="dor:Desor_1539"/>
<feature type="region of interest" description="Disordered" evidence="1">
    <location>
        <begin position="1386"/>
        <end position="1410"/>
    </location>
</feature>
<dbReference type="STRING" id="768706.Desor_1539"/>
<dbReference type="HOGENOM" id="CLU_236168_0_0_9"/>
<dbReference type="OrthoDB" id="1205007at2"/>
<dbReference type="Proteomes" id="UP000006346">
    <property type="component" value="Chromosome"/>
</dbReference>
<gene>
    <name evidence="2" type="ordered locus">Desor_1539</name>
</gene>
<protein>
    <submittedName>
        <fullName evidence="2">Uncharacterized protein</fullName>
    </submittedName>
</protein>
<accession>G7WCZ5</accession>
<name>G7WCZ5_DESOD</name>
<dbReference type="PATRIC" id="fig|768706.3.peg.1523"/>
<reference evidence="3" key="1">
    <citation type="submission" date="2011-11" db="EMBL/GenBank/DDBJ databases">
        <title>Complete sequence of Desulfosporosinus orientis DSM 765.</title>
        <authorList>
            <person name="Lucas S."/>
            <person name="Han J."/>
            <person name="Lapidus A."/>
            <person name="Cheng J.-F."/>
            <person name="Goodwin L."/>
            <person name="Pitluck S."/>
            <person name="Peters L."/>
            <person name="Ovchinnikova G."/>
            <person name="Teshima H."/>
            <person name="Detter J.C."/>
            <person name="Han C."/>
            <person name="Tapia R."/>
            <person name="Land M."/>
            <person name="Hauser L."/>
            <person name="Kyrpides N."/>
            <person name="Ivanova N."/>
            <person name="Pagani I."/>
            <person name="Pester M."/>
            <person name="Spring S."/>
            <person name="Ollivier B."/>
            <person name="Rattei T."/>
            <person name="Klenk H.-P."/>
            <person name="Wagner M."/>
            <person name="Loy A."/>
            <person name="Woyke T."/>
        </authorList>
    </citation>
    <scope>NUCLEOTIDE SEQUENCE [LARGE SCALE GENOMIC DNA]</scope>
    <source>
        <strain evidence="3">ATCC 19365 / DSM 765 / NCIMB 8382 / VKM B-1628</strain>
    </source>
</reference>
<keyword evidence="3" id="KW-1185">Reference proteome</keyword>
<evidence type="ECO:0000313" key="3">
    <source>
        <dbReference type="Proteomes" id="UP000006346"/>
    </source>
</evidence>
<dbReference type="RefSeq" id="WP_014184009.1">
    <property type="nucleotide sequence ID" value="NC_016584.1"/>
</dbReference>
<dbReference type="EMBL" id="CP003108">
    <property type="protein sequence ID" value="AET67190.1"/>
    <property type="molecule type" value="Genomic_DNA"/>
</dbReference>
<organism evidence="2 3">
    <name type="scientific">Desulfosporosinus orientis (strain ATCC 19365 / DSM 765 / NCIMB 8382 / VKM B-1628 / Singapore I)</name>
    <name type="common">Desulfotomaculum orientis</name>
    <dbReference type="NCBI Taxonomy" id="768706"/>
    <lineage>
        <taxon>Bacteria</taxon>
        <taxon>Bacillati</taxon>
        <taxon>Bacillota</taxon>
        <taxon>Clostridia</taxon>
        <taxon>Eubacteriales</taxon>
        <taxon>Desulfitobacteriaceae</taxon>
        <taxon>Desulfosporosinus</taxon>
    </lineage>
</organism>